<reference evidence="1 2" key="1">
    <citation type="journal article" date="2021" name="Int. J. Syst. Evol. Microbiol.">
        <title>Salipiger mangrovisoli sp. nov., isolated from mangrove soil and the proposal for the reclassification of Paraphaeobacter pallidus as Salipiger pallidus comb. nov.</title>
        <authorList>
            <person name="Du J."/>
            <person name="Liu Y."/>
            <person name="Pei T."/>
            <person name="Deng M.R."/>
            <person name="Zhu H."/>
        </authorList>
    </citation>
    <scope>NUCLEOTIDE SEQUENCE [LARGE SCALE GENOMIC DNA]</scope>
    <source>
        <strain evidence="1 2">6D45A</strain>
    </source>
</reference>
<evidence type="ECO:0000313" key="1">
    <source>
        <dbReference type="EMBL" id="MBE9638681.1"/>
    </source>
</evidence>
<dbReference type="SUPFAM" id="SSF117856">
    <property type="entry name" value="AF0104/ALDC/Ptd012-like"/>
    <property type="match status" value="1"/>
</dbReference>
<organism evidence="1 2">
    <name type="scientific">Salipiger mangrovisoli</name>
    <dbReference type="NCBI Taxonomy" id="2865933"/>
    <lineage>
        <taxon>Bacteria</taxon>
        <taxon>Pseudomonadati</taxon>
        <taxon>Pseudomonadota</taxon>
        <taxon>Alphaproteobacteria</taxon>
        <taxon>Rhodobacterales</taxon>
        <taxon>Roseobacteraceae</taxon>
        <taxon>Salipiger</taxon>
    </lineage>
</organism>
<dbReference type="Proteomes" id="UP000607796">
    <property type="component" value="Unassembled WGS sequence"/>
</dbReference>
<name>A0ABR9X5F7_9RHOB</name>
<accession>A0ABR9X5F7</accession>
<gene>
    <name evidence="1" type="ORF">IQ782_17630</name>
</gene>
<dbReference type="Gene3D" id="3.30.1330.80">
    <property type="entry name" value="Hypothetical protein, similar to alpha- acetolactate decarboxylase, domain 2"/>
    <property type="match status" value="1"/>
</dbReference>
<dbReference type="EMBL" id="JADFFK010000013">
    <property type="protein sequence ID" value="MBE9638681.1"/>
    <property type="molecule type" value="Genomic_DNA"/>
</dbReference>
<comment type="caution">
    <text evidence="1">The sequence shown here is derived from an EMBL/GenBank/DDBJ whole genome shotgun (WGS) entry which is preliminary data.</text>
</comment>
<sequence>MSPLQLLTHPGPRSEARFTALPCHAQPVELRLAAGMSFEKAVVQGFAEAGFTAGYLRLSGAPCARLSYVIPAPAPGDGRAAWYSKTHVLDTAVISEAGLHLGMKQGAPFLHCHGLWSGPDGAQRMGHLLAPDSELAQEMTVQGWGITGAALAVTPDPETGFDLFAPVVQGSSAGDGLPALLCTLRPNEDPHALLAEAGAPLGRARIEGIGSLVHTSFEASQLESYATEVLLRAGRLTGDSVILNAASVGFDGAPMAGVLRPHGNRICITAEVLLIGDQTRGPLGDSAP</sequence>
<keyword evidence="2" id="KW-1185">Reference proteome</keyword>
<protein>
    <submittedName>
        <fullName evidence="1">DUF296 domain-containing protein</fullName>
    </submittedName>
</protein>
<evidence type="ECO:0000313" key="2">
    <source>
        <dbReference type="Proteomes" id="UP000607796"/>
    </source>
</evidence>
<proteinExistence type="predicted"/>